<evidence type="ECO:0000313" key="3">
    <source>
        <dbReference type="Proteomes" id="UP000240760"/>
    </source>
</evidence>
<dbReference type="AlphaFoldDB" id="A0A2T4C5Q3"/>
<keyword evidence="3" id="KW-1185">Reference proteome</keyword>
<sequence length="60" mass="6817">MLSRISIPADMSPASSWDMKLWNKLAVADDKYRGDRPSKPFQMHSTGRTTWRAPPSGEPR</sequence>
<dbReference type="EMBL" id="KZ679131">
    <property type="protein sequence ID" value="PTB76896.1"/>
    <property type="molecule type" value="Genomic_DNA"/>
</dbReference>
<proteinExistence type="predicted"/>
<feature type="region of interest" description="Disordered" evidence="1">
    <location>
        <begin position="32"/>
        <end position="60"/>
    </location>
</feature>
<protein>
    <submittedName>
        <fullName evidence="2">Uncharacterized protein</fullName>
    </submittedName>
</protein>
<dbReference type="Proteomes" id="UP000240760">
    <property type="component" value="Unassembled WGS sequence"/>
</dbReference>
<reference evidence="2 3" key="1">
    <citation type="submission" date="2016-07" db="EMBL/GenBank/DDBJ databases">
        <title>Multiple horizontal gene transfer events from other fungi enriched the ability of initially mycotrophic Trichoderma (Ascomycota) to feed on dead plant biomass.</title>
        <authorList>
            <consortium name="DOE Joint Genome Institute"/>
            <person name="Aerts A."/>
            <person name="Atanasova L."/>
            <person name="Chenthamara K."/>
            <person name="Zhang J."/>
            <person name="Grujic M."/>
            <person name="Henrissat B."/>
            <person name="Kuo A."/>
            <person name="Salamov A."/>
            <person name="Lipzen A."/>
            <person name="Labutti K."/>
            <person name="Barry K."/>
            <person name="Miao Y."/>
            <person name="Rahimi M.J."/>
            <person name="Shen Q."/>
            <person name="Grigoriev I.V."/>
            <person name="Kubicek C.P."/>
            <person name="Druzhinina I.S."/>
        </authorList>
    </citation>
    <scope>NUCLEOTIDE SEQUENCE [LARGE SCALE GENOMIC DNA]</scope>
    <source>
        <strain evidence="2 3">ATCC 18648</strain>
    </source>
</reference>
<accession>A0A2T4C5Q3</accession>
<organism evidence="2 3">
    <name type="scientific">Trichoderma longibrachiatum ATCC 18648</name>
    <dbReference type="NCBI Taxonomy" id="983965"/>
    <lineage>
        <taxon>Eukaryota</taxon>
        <taxon>Fungi</taxon>
        <taxon>Dikarya</taxon>
        <taxon>Ascomycota</taxon>
        <taxon>Pezizomycotina</taxon>
        <taxon>Sordariomycetes</taxon>
        <taxon>Hypocreomycetidae</taxon>
        <taxon>Hypocreales</taxon>
        <taxon>Hypocreaceae</taxon>
        <taxon>Trichoderma</taxon>
    </lineage>
</organism>
<evidence type="ECO:0000313" key="2">
    <source>
        <dbReference type="EMBL" id="PTB76896.1"/>
    </source>
</evidence>
<name>A0A2T4C5Q3_TRILO</name>
<evidence type="ECO:0000256" key="1">
    <source>
        <dbReference type="SAM" id="MobiDB-lite"/>
    </source>
</evidence>
<gene>
    <name evidence="2" type="ORF">M440DRAFT_1401242</name>
</gene>